<comment type="caution">
    <text evidence="4">The sequence shown here is derived from an EMBL/GenBank/DDBJ whole genome shotgun (WGS) entry which is preliminary data.</text>
</comment>
<reference evidence="5" key="1">
    <citation type="submission" date="2019-06" db="EMBL/GenBank/DDBJ databases">
        <title>Draft genome sequence of the griseofulvin-producing fungus Xylaria cubensis strain G536.</title>
        <authorList>
            <person name="Mead M.E."/>
            <person name="Raja H.A."/>
            <person name="Steenwyk J.L."/>
            <person name="Knowles S.L."/>
            <person name="Oberlies N.H."/>
            <person name="Rokas A."/>
        </authorList>
    </citation>
    <scope>NUCLEOTIDE SEQUENCE [LARGE SCALE GENOMIC DNA]</scope>
    <source>
        <strain evidence="5">G536</strain>
    </source>
</reference>
<name>A0A553HL53_9PEZI</name>
<evidence type="ECO:0000256" key="3">
    <source>
        <dbReference type="SAM" id="Phobius"/>
    </source>
</evidence>
<evidence type="ECO:0000313" key="5">
    <source>
        <dbReference type="Proteomes" id="UP000319160"/>
    </source>
</evidence>
<keyword evidence="5" id="KW-1185">Reference proteome</keyword>
<dbReference type="OrthoDB" id="4741488at2759"/>
<feature type="compositionally biased region" description="Low complexity" evidence="2">
    <location>
        <begin position="65"/>
        <end position="76"/>
    </location>
</feature>
<dbReference type="AlphaFoldDB" id="A0A553HL53"/>
<keyword evidence="1" id="KW-0175">Coiled coil</keyword>
<evidence type="ECO:0000256" key="2">
    <source>
        <dbReference type="SAM" id="MobiDB-lite"/>
    </source>
</evidence>
<feature type="transmembrane region" description="Helical" evidence="3">
    <location>
        <begin position="275"/>
        <end position="297"/>
    </location>
</feature>
<keyword evidence="3" id="KW-0472">Membrane</keyword>
<feature type="region of interest" description="Disordered" evidence="2">
    <location>
        <begin position="43"/>
        <end position="86"/>
    </location>
</feature>
<keyword evidence="3" id="KW-0812">Transmembrane</keyword>
<proteinExistence type="predicted"/>
<accession>A0A553HL53</accession>
<dbReference type="STRING" id="2512241.A0A553HL53"/>
<sequence>MFRLGMHRALFGGTGFGTNSFQRLTPTAMVSLCPTRFPSDRFPDLHTRFLTRPGKQRRHIHDGSSEQTSPSSSSPPQAKPKPQREREHINHAFARWSSVMDPRPLYQDVRDKGPLFNLSKIELDPNPEAAKQQWRHLCVEMEQKQKIANELWDQKKELEVRSHCAEADNIRVRDALASTTQKCKTLKANNAHFQEVIILSTKACKGLEADNESLQVRCKGAETELKETKDVLYIVSQAHKRLELDNARLSAKVLQHEKSCAAVRRQDSWAGLRESVFLSLIYVAMGLFPFVLLYSLFS</sequence>
<organism evidence="4 5">
    <name type="scientific">Xylaria flabelliformis</name>
    <dbReference type="NCBI Taxonomy" id="2512241"/>
    <lineage>
        <taxon>Eukaryota</taxon>
        <taxon>Fungi</taxon>
        <taxon>Dikarya</taxon>
        <taxon>Ascomycota</taxon>
        <taxon>Pezizomycotina</taxon>
        <taxon>Sordariomycetes</taxon>
        <taxon>Xylariomycetidae</taxon>
        <taxon>Xylariales</taxon>
        <taxon>Xylariaceae</taxon>
        <taxon>Xylaria</taxon>
    </lineage>
</organism>
<evidence type="ECO:0000256" key="1">
    <source>
        <dbReference type="SAM" id="Coils"/>
    </source>
</evidence>
<gene>
    <name evidence="4" type="ORF">FHL15_010438</name>
</gene>
<protein>
    <submittedName>
        <fullName evidence="4">Uncharacterized protein</fullName>
    </submittedName>
</protein>
<feature type="coiled-coil region" evidence="1">
    <location>
        <begin position="204"/>
        <end position="231"/>
    </location>
</feature>
<dbReference type="Proteomes" id="UP000319160">
    <property type="component" value="Unassembled WGS sequence"/>
</dbReference>
<dbReference type="EMBL" id="VFLP01000082">
    <property type="protein sequence ID" value="TRX88672.1"/>
    <property type="molecule type" value="Genomic_DNA"/>
</dbReference>
<keyword evidence="3" id="KW-1133">Transmembrane helix</keyword>
<evidence type="ECO:0000313" key="4">
    <source>
        <dbReference type="EMBL" id="TRX88672.1"/>
    </source>
</evidence>